<dbReference type="SUPFAM" id="SSF88697">
    <property type="entry name" value="PUA domain-like"/>
    <property type="match status" value="1"/>
</dbReference>
<dbReference type="EMBL" id="JAUIZM010000008">
    <property type="protein sequence ID" value="KAK1367796.1"/>
    <property type="molecule type" value="Genomic_DNA"/>
</dbReference>
<reference evidence="5" key="2">
    <citation type="submission" date="2023-05" db="EMBL/GenBank/DDBJ databases">
        <authorList>
            <person name="Schelkunov M.I."/>
        </authorList>
    </citation>
    <scope>NUCLEOTIDE SEQUENCE</scope>
    <source>
        <strain evidence="5">Hsosn_3</strain>
        <tissue evidence="5">Leaf</tissue>
    </source>
</reference>
<evidence type="ECO:0000313" key="6">
    <source>
        <dbReference type="Proteomes" id="UP001237642"/>
    </source>
</evidence>
<evidence type="ECO:0000256" key="2">
    <source>
        <dbReference type="PROSITE-ProRule" id="PRU00358"/>
    </source>
</evidence>
<sequence length="720" mass="82073">MKKHLHDIHEDPSTTSSSSIPGNGSLLLNDFNYDLRMMKVKLNSEPRITPVSERLCFSPRTPLSNVSTIFDSNIKECTWGQSRSLLNTAQTLDFDMGRDFAQSDRTMDEMDYSRIVGFDVQEPDFYSDEDAVPIEYASLGAPNIQCDKCEACMWKEERTNKNVKRGCPEFSLCCAKGQIQLPKEKPTPSYLWQLYNDSKKGPRFKEGIRLYNSLFAFISTGGRVDHSINCSGAPYIYRLNGQNHHLFGSLIPDDGQDTKFCQLYIYDTENEVRNQMKWINVRDGQTVHAEIVEGLMKMLDEKNELVKEFRTQRDRFKEGEVTDLEITLKVSRAEDGRENHVGPSDEIAGIMVGDLDDNCGFRDIVIHSYEDDLRRISDIHPKLMTLQYPLMFPHSDDGFHVHLSYGSAGNKSSKSRSGSEMKKFKNISSRKKSKKSTSVQKNRYVDLYDSVIREDGDFSAERAEQIEDSSVKSERRFVSSRLFVGRYCKVKRLEQGGGEQSKSKEKIKRIDLAAAKIVKEKGKEVNTSNRILGAVPGVEVSDEFQYRVELAIVGIHRFYQAGKDKQPEDQKLERGNLALKNSNNVKNNMRVIRGSKEIKASESVDARAKTVMTYVYDGLYTVERFWQEEGALGKLVFKFELRRLPGQPEIPWKEVKKSNKSRTREGLCVDISGRKEIMPICAVNTLDDEKPPPFTYVTKMTYRDSFNLSLPKGCDCKGGC</sequence>
<evidence type="ECO:0000313" key="5">
    <source>
        <dbReference type="EMBL" id="KAK1367796.1"/>
    </source>
</evidence>
<organism evidence="5 6">
    <name type="scientific">Heracleum sosnowskyi</name>
    <dbReference type="NCBI Taxonomy" id="360622"/>
    <lineage>
        <taxon>Eukaryota</taxon>
        <taxon>Viridiplantae</taxon>
        <taxon>Streptophyta</taxon>
        <taxon>Embryophyta</taxon>
        <taxon>Tracheophyta</taxon>
        <taxon>Spermatophyta</taxon>
        <taxon>Magnoliopsida</taxon>
        <taxon>eudicotyledons</taxon>
        <taxon>Gunneridae</taxon>
        <taxon>Pentapetalae</taxon>
        <taxon>asterids</taxon>
        <taxon>campanulids</taxon>
        <taxon>Apiales</taxon>
        <taxon>Apiaceae</taxon>
        <taxon>Apioideae</taxon>
        <taxon>apioid superclade</taxon>
        <taxon>Tordylieae</taxon>
        <taxon>Tordyliinae</taxon>
        <taxon>Heracleum</taxon>
    </lineage>
</organism>
<evidence type="ECO:0000259" key="4">
    <source>
        <dbReference type="PROSITE" id="PS51015"/>
    </source>
</evidence>
<feature type="domain" description="YDG" evidence="4">
    <location>
        <begin position="488"/>
        <end position="643"/>
    </location>
</feature>
<dbReference type="GO" id="GO:0005634">
    <property type="term" value="C:nucleus"/>
    <property type="evidence" value="ECO:0007669"/>
    <property type="project" value="UniProtKB-SubCell"/>
</dbReference>
<dbReference type="SUPFAM" id="SSF82199">
    <property type="entry name" value="SET domain"/>
    <property type="match status" value="1"/>
</dbReference>
<feature type="compositionally biased region" description="Basic residues" evidence="3">
    <location>
        <begin position="424"/>
        <end position="435"/>
    </location>
</feature>
<dbReference type="Gene3D" id="2.30.280.10">
    <property type="entry name" value="SRA-YDG"/>
    <property type="match status" value="2"/>
</dbReference>
<dbReference type="SMART" id="SM00466">
    <property type="entry name" value="SRA"/>
    <property type="match status" value="1"/>
</dbReference>
<keyword evidence="1 2" id="KW-0539">Nucleus</keyword>
<comment type="caution">
    <text evidence="5">The sequence shown here is derived from an EMBL/GenBank/DDBJ whole genome shotgun (WGS) entry which is preliminary data.</text>
</comment>
<feature type="region of interest" description="Disordered" evidence="3">
    <location>
        <begin position="407"/>
        <end position="438"/>
    </location>
</feature>
<name>A0AAD8HJQ6_9APIA</name>
<dbReference type="PANTHER" id="PTHR45786">
    <property type="entry name" value="DNA BINDING PROTEIN-LIKE"/>
    <property type="match status" value="1"/>
</dbReference>
<reference evidence="5" key="1">
    <citation type="submission" date="2023-02" db="EMBL/GenBank/DDBJ databases">
        <title>Genome of toxic invasive species Heracleum sosnowskyi carries increased number of genes despite the absence of recent whole-genome duplications.</title>
        <authorList>
            <person name="Schelkunov M."/>
            <person name="Shtratnikova V."/>
            <person name="Makarenko M."/>
            <person name="Klepikova A."/>
            <person name="Omelchenko D."/>
            <person name="Novikova G."/>
            <person name="Obukhova E."/>
            <person name="Bogdanov V."/>
            <person name="Penin A."/>
            <person name="Logacheva M."/>
        </authorList>
    </citation>
    <scope>NUCLEOTIDE SEQUENCE</scope>
    <source>
        <strain evidence="5">Hsosn_3</strain>
        <tissue evidence="5">Leaf</tissue>
    </source>
</reference>
<feature type="compositionally biased region" description="Polar residues" evidence="3">
    <location>
        <begin position="407"/>
        <end position="416"/>
    </location>
</feature>
<dbReference type="PROSITE" id="PS51015">
    <property type="entry name" value="YDG"/>
    <property type="match status" value="1"/>
</dbReference>
<dbReference type="Gene3D" id="2.170.270.10">
    <property type="entry name" value="SET domain"/>
    <property type="match status" value="1"/>
</dbReference>
<dbReference type="InterPro" id="IPR003105">
    <property type="entry name" value="SRA_YDG"/>
</dbReference>
<protein>
    <recommendedName>
        <fullName evidence="4">YDG domain-containing protein</fullName>
    </recommendedName>
</protein>
<accession>A0AAD8HJQ6</accession>
<evidence type="ECO:0000256" key="1">
    <source>
        <dbReference type="ARBA" id="ARBA00023242"/>
    </source>
</evidence>
<dbReference type="PANTHER" id="PTHR45786:SF74">
    <property type="entry name" value="ATP-DEPENDENT DNA HELICASE"/>
    <property type="match status" value="1"/>
</dbReference>
<dbReference type="AlphaFoldDB" id="A0AAD8HJQ6"/>
<proteinExistence type="predicted"/>
<dbReference type="Pfam" id="PF02182">
    <property type="entry name" value="SAD_SRA"/>
    <property type="match status" value="1"/>
</dbReference>
<dbReference type="InterPro" id="IPR015947">
    <property type="entry name" value="PUA-like_sf"/>
</dbReference>
<dbReference type="InterPro" id="IPR046341">
    <property type="entry name" value="SET_dom_sf"/>
</dbReference>
<dbReference type="Proteomes" id="UP001237642">
    <property type="component" value="Unassembled WGS sequence"/>
</dbReference>
<dbReference type="InterPro" id="IPR036987">
    <property type="entry name" value="SRA-YDG_sf"/>
</dbReference>
<evidence type="ECO:0000256" key="3">
    <source>
        <dbReference type="SAM" id="MobiDB-lite"/>
    </source>
</evidence>
<gene>
    <name evidence="5" type="ORF">POM88_033888</name>
</gene>
<comment type="subcellular location">
    <subcellularLocation>
        <location evidence="2">Nucleus</location>
    </subcellularLocation>
</comment>
<keyword evidence="6" id="KW-1185">Reference proteome</keyword>
<feature type="region of interest" description="Disordered" evidence="3">
    <location>
        <begin position="1"/>
        <end position="21"/>
    </location>
</feature>